<dbReference type="EMBL" id="GBRH01255481">
    <property type="protein sequence ID" value="JAD42414.1"/>
    <property type="molecule type" value="Transcribed_RNA"/>
</dbReference>
<proteinExistence type="predicted"/>
<sequence>MLVNMLIWSLVILNIRH</sequence>
<name>A0A0A8ZSM3_ARUDO</name>
<reference evidence="1" key="1">
    <citation type="submission" date="2014-09" db="EMBL/GenBank/DDBJ databases">
        <authorList>
            <person name="Magalhaes I.L.F."/>
            <person name="Oliveira U."/>
            <person name="Santos F.R."/>
            <person name="Vidigal T.H.D.A."/>
            <person name="Brescovit A.D."/>
            <person name="Santos A.J."/>
        </authorList>
    </citation>
    <scope>NUCLEOTIDE SEQUENCE</scope>
    <source>
        <tissue evidence="1">Shoot tissue taken approximately 20 cm above the soil surface</tissue>
    </source>
</reference>
<evidence type="ECO:0000313" key="1">
    <source>
        <dbReference type="EMBL" id="JAD42414.1"/>
    </source>
</evidence>
<reference evidence="1" key="2">
    <citation type="journal article" date="2015" name="Data Brief">
        <title>Shoot transcriptome of the giant reed, Arundo donax.</title>
        <authorList>
            <person name="Barrero R.A."/>
            <person name="Guerrero F.D."/>
            <person name="Moolhuijzen P."/>
            <person name="Goolsby J.A."/>
            <person name="Tidwell J."/>
            <person name="Bellgard S.E."/>
            <person name="Bellgard M.I."/>
        </authorList>
    </citation>
    <scope>NUCLEOTIDE SEQUENCE</scope>
    <source>
        <tissue evidence="1">Shoot tissue taken approximately 20 cm above the soil surface</tissue>
    </source>
</reference>
<organism evidence="1">
    <name type="scientific">Arundo donax</name>
    <name type="common">Giant reed</name>
    <name type="synonym">Donax arundinaceus</name>
    <dbReference type="NCBI Taxonomy" id="35708"/>
    <lineage>
        <taxon>Eukaryota</taxon>
        <taxon>Viridiplantae</taxon>
        <taxon>Streptophyta</taxon>
        <taxon>Embryophyta</taxon>
        <taxon>Tracheophyta</taxon>
        <taxon>Spermatophyta</taxon>
        <taxon>Magnoliopsida</taxon>
        <taxon>Liliopsida</taxon>
        <taxon>Poales</taxon>
        <taxon>Poaceae</taxon>
        <taxon>PACMAD clade</taxon>
        <taxon>Arundinoideae</taxon>
        <taxon>Arundineae</taxon>
        <taxon>Arundo</taxon>
    </lineage>
</organism>
<dbReference type="AlphaFoldDB" id="A0A0A8ZSM3"/>
<accession>A0A0A8ZSM3</accession>
<protein>
    <submittedName>
        <fullName evidence="1">Uncharacterized protein</fullName>
    </submittedName>
</protein>